<keyword evidence="5 7" id="KW-0496">Mitochondrion</keyword>
<dbReference type="KEGG" id="som:SOMG_00269"/>
<organism evidence="8 9">
    <name type="scientific">Schizosaccharomyces osmophilus</name>
    <dbReference type="NCBI Taxonomy" id="2545709"/>
    <lineage>
        <taxon>Eukaryota</taxon>
        <taxon>Fungi</taxon>
        <taxon>Dikarya</taxon>
        <taxon>Ascomycota</taxon>
        <taxon>Taphrinomycotina</taxon>
        <taxon>Schizosaccharomycetes</taxon>
        <taxon>Schizosaccharomycetales</taxon>
        <taxon>Schizosaccharomycetaceae</taxon>
        <taxon>Schizosaccharomyces</taxon>
    </lineage>
</organism>
<sequence>MQPAGTNFATPNSLIMLLSRIAARSTLRGVRFSSSHAPPKPGSTVPFYVSKKAIPSMLFFGSFGFVLSLPLIVVKYQNRNA</sequence>
<name>A0AAE9W6Z2_9SCHI</name>
<gene>
    <name evidence="8" type="primary">cox8</name>
    <name evidence="8" type="ORF">SOMG_00269</name>
</gene>
<evidence type="ECO:0000256" key="4">
    <source>
        <dbReference type="ARBA" id="ARBA00022792"/>
    </source>
</evidence>
<evidence type="ECO:0000256" key="7">
    <source>
        <dbReference type="RuleBase" id="RU368123"/>
    </source>
</evidence>
<dbReference type="Proteomes" id="UP001212411">
    <property type="component" value="Chromosome 1"/>
</dbReference>
<keyword evidence="4 7" id="KW-0999">Mitochondrion inner membrane</keyword>
<evidence type="ECO:0000313" key="9">
    <source>
        <dbReference type="Proteomes" id="UP001212411"/>
    </source>
</evidence>
<evidence type="ECO:0000256" key="1">
    <source>
        <dbReference type="ARBA" id="ARBA00004434"/>
    </source>
</evidence>
<comment type="similarity">
    <text evidence="3 7">Belongs to the cytochrome c oxidase VIIc family.</text>
</comment>
<evidence type="ECO:0000313" key="8">
    <source>
        <dbReference type="EMBL" id="WBW71096.1"/>
    </source>
</evidence>
<dbReference type="GO" id="GO:0006123">
    <property type="term" value="P:mitochondrial electron transport, cytochrome c to oxygen"/>
    <property type="evidence" value="ECO:0007669"/>
    <property type="project" value="UniProtKB-UniRule"/>
</dbReference>
<keyword evidence="7" id="KW-1133">Transmembrane helix</keyword>
<keyword evidence="9" id="KW-1185">Reference proteome</keyword>
<evidence type="ECO:0000256" key="6">
    <source>
        <dbReference type="ARBA" id="ARBA00023136"/>
    </source>
</evidence>
<protein>
    <recommendedName>
        <fullName evidence="7">Cytochrome c oxidase subunit 8, mitochondrial</fullName>
    </recommendedName>
    <alternativeName>
        <fullName evidence="7">Cytochrome c oxidase polypeptide VIII</fullName>
    </alternativeName>
</protein>
<keyword evidence="7" id="KW-0809">Transit peptide</keyword>
<keyword evidence="6 7" id="KW-0472">Membrane</keyword>
<evidence type="ECO:0000256" key="5">
    <source>
        <dbReference type="ARBA" id="ARBA00023128"/>
    </source>
</evidence>
<dbReference type="InterPro" id="IPR004202">
    <property type="entry name" value="COX7C/Cox8"/>
</dbReference>
<dbReference type="Gene3D" id="4.10.49.10">
    <property type="entry name" value="Cytochrome c oxidase subunit VIIc"/>
    <property type="match status" value="1"/>
</dbReference>
<feature type="transmembrane region" description="Helical" evidence="7">
    <location>
        <begin position="53"/>
        <end position="74"/>
    </location>
</feature>
<comment type="subcellular location">
    <subcellularLocation>
        <location evidence="1 7">Mitochondrion inner membrane</location>
        <topology evidence="1 7">Single-pass membrane protein</topology>
    </subcellularLocation>
</comment>
<dbReference type="Pfam" id="PF02935">
    <property type="entry name" value="COX7C"/>
    <property type="match status" value="1"/>
</dbReference>
<reference evidence="8 9" key="1">
    <citation type="journal article" date="2023" name="G3 (Bethesda)">
        <title>A high-quality reference genome for the fission yeast Schizosaccharomyces osmophilus.</title>
        <authorList>
            <person name="Jia G.S."/>
            <person name="Zhang W.C."/>
            <person name="Liang Y."/>
            <person name="Liu X.H."/>
            <person name="Rhind N."/>
            <person name="Pidoux A."/>
            <person name="Brysch-Herzberg M."/>
            <person name="Du L.L."/>
        </authorList>
    </citation>
    <scope>NUCLEOTIDE SEQUENCE [LARGE SCALE GENOMIC DNA]</scope>
    <source>
        <strain evidence="8 9">CBS 15793</strain>
    </source>
</reference>
<accession>A0AAE9W6Z2</accession>
<dbReference type="EMBL" id="CP115611">
    <property type="protein sequence ID" value="WBW71096.1"/>
    <property type="molecule type" value="Genomic_DNA"/>
</dbReference>
<dbReference type="RefSeq" id="XP_056035339.1">
    <property type="nucleotide sequence ID" value="XM_056179064.1"/>
</dbReference>
<keyword evidence="7" id="KW-0812">Transmembrane</keyword>
<dbReference type="AlphaFoldDB" id="A0AAE9W6Z2"/>
<comment type="pathway">
    <text evidence="2 7">Energy metabolism; oxidative phosphorylation.</text>
</comment>
<evidence type="ECO:0000256" key="3">
    <source>
        <dbReference type="ARBA" id="ARBA00010514"/>
    </source>
</evidence>
<comment type="function">
    <text evidence="7">Component of the cytochrome c oxidase, the last enzyme in the mitochondrial electron transport chain which drives oxidative phosphorylation. The respiratory chain contains 3 multisubunit complexes succinate dehydrogenase (complex II, CII), ubiquinol-cytochrome c oxidoreductase (cytochrome b-c1 complex, complex III, CIII) and cytochrome c oxidase (complex IV, CIV), that cooperate to transfer electrons derived from NADH and succinate to molecular oxygen, creating an electrochemical gradient over the inner membrane that drives transmembrane transport and the ATP synthase. Cytochrome c oxidase is the component of the respiratory chain that catalyzes the reduction of oxygen to water. Electrons originating from reduced cytochrome c in the intermembrane space (IMS) are transferred via the dinuclear copper A center (CU(A)) of subunit 2 and heme A of subunit 1 to the active site in subunit 1, a binuclear center (BNC) formed by heme A3 and copper B (CU(B)). The BNC reduces molecular oxygen to 2 water molecules using 4 electrons from cytochrome c in the IMS and 4 protons from the mitochondrial matrix.</text>
</comment>
<dbReference type="InterPro" id="IPR036636">
    <property type="entry name" value="COX7C/Cox8_sf"/>
</dbReference>
<comment type="subunit">
    <text evidence="7">Component of the cytochrome c oxidase (complex IV, CIV), a multisubunit enzyme composed of a catalytic core of 3 subunits and several supernumerary subunits. The complex exists as a monomer or a dimer and forms supercomplexes (SCs) in the inner mitochondrial membrane with ubiquinol-cytochrome c oxidoreductase (cytochrome b-c1 complex, complex III, CIII).</text>
</comment>
<dbReference type="GO" id="GO:0045277">
    <property type="term" value="C:respiratory chain complex IV"/>
    <property type="evidence" value="ECO:0007669"/>
    <property type="project" value="UniProtKB-UniRule"/>
</dbReference>
<evidence type="ECO:0000256" key="2">
    <source>
        <dbReference type="ARBA" id="ARBA00004673"/>
    </source>
</evidence>
<proteinExistence type="inferred from homology"/>
<dbReference type="GeneID" id="80873753"/>
<dbReference type="GO" id="GO:0005743">
    <property type="term" value="C:mitochondrial inner membrane"/>
    <property type="evidence" value="ECO:0007669"/>
    <property type="project" value="UniProtKB-SubCell"/>
</dbReference>